<organism evidence="1">
    <name type="scientific">Arundo donax</name>
    <name type="common">Giant reed</name>
    <name type="synonym">Donax arundinaceus</name>
    <dbReference type="NCBI Taxonomy" id="35708"/>
    <lineage>
        <taxon>Eukaryota</taxon>
        <taxon>Viridiplantae</taxon>
        <taxon>Streptophyta</taxon>
        <taxon>Embryophyta</taxon>
        <taxon>Tracheophyta</taxon>
        <taxon>Spermatophyta</taxon>
        <taxon>Magnoliopsida</taxon>
        <taxon>Liliopsida</taxon>
        <taxon>Poales</taxon>
        <taxon>Poaceae</taxon>
        <taxon>PACMAD clade</taxon>
        <taxon>Arundinoideae</taxon>
        <taxon>Arundineae</taxon>
        <taxon>Arundo</taxon>
    </lineage>
</organism>
<dbReference type="AlphaFoldDB" id="A0A0A9GYL3"/>
<proteinExistence type="predicted"/>
<protein>
    <submittedName>
        <fullName evidence="1">Pco069460</fullName>
    </submittedName>
</protein>
<name>A0A0A9GYL3_ARUDO</name>
<sequence>MQLLYRLMHHSYLKQQEALLQCIWPVALTAPRPLFLYSLMFVLMLS</sequence>
<reference evidence="1" key="1">
    <citation type="submission" date="2014-09" db="EMBL/GenBank/DDBJ databases">
        <authorList>
            <person name="Magalhaes I.L.F."/>
            <person name="Oliveira U."/>
            <person name="Santos F.R."/>
            <person name="Vidigal T.H.D.A."/>
            <person name="Brescovit A.D."/>
            <person name="Santos A.J."/>
        </authorList>
    </citation>
    <scope>NUCLEOTIDE SEQUENCE</scope>
    <source>
        <tissue evidence="1">Shoot tissue taken approximately 20 cm above the soil surface</tissue>
    </source>
</reference>
<accession>A0A0A9GYL3</accession>
<reference evidence="1" key="2">
    <citation type="journal article" date="2015" name="Data Brief">
        <title>Shoot transcriptome of the giant reed, Arundo donax.</title>
        <authorList>
            <person name="Barrero R.A."/>
            <person name="Guerrero F.D."/>
            <person name="Moolhuijzen P."/>
            <person name="Goolsby J.A."/>
            <person name="Tidwell J."/>
            <person name="Bellgard S.E."/>
            <person name="Bellgard M.I."/>
        </authorList>
    </citation>
    <scope>NUCLEOTIDE SEQUENCE</scope>
    <source>
        <tissue evidence="1">Shoot tissue taken approximately 20 cm above the soil surface</tissue>
    </source>
</reference>
<evidence type="ECO:0000313" key="1">
    <source>
        <dbReference type="EMBL" id="JAE28614.1"/>
    </source>
</evidence>
<dbReference type="EMBL" id="GBRH01169282">
    <property type="protein sequence ID" value="JAE28614.1"/>
    <property type="molecule type" value="Transcribed_RNA"/>
</dbReference>